<dbReference type="EC" id="3.6.4.13" evidence="2"/>
<feature type="domain" description="RNA helicase aquarius beta-barrel" evidence="24">
    <location>
        <begin position="496"/>
        <end position="662"/>
    </location>
</feature>
<dbReference type="InterPro" id="IPR048966">
    <property type="entry name" value="Aquarius_b-barrel"/>
</dbReference>
<dbReference type="GO" id="GO:0000398">
    <property type="term" value="P:mRNA splicing, via spliceosome"/>
    <property type="evidence" value="ECO:0007669"/>
    <property type="project" value="InterPro"/>
</dbReference>
<evidence type="ECO:0000313" key="27">
    <source>
        <dbReference type="Proteomes" id="UP000694549"/>
    </source>
</evidence>
<comment type="function">
    <text evidence="14">Involved in pre-mRNA splicing as component of the spliceosome. Intron-binding spliceosomal protein required to link pre-mRNA splicing and snoRNP (small nucleolar ribonucleoprotein) biogenesis. Plays a key role in position-dependent assembly of intron-encoded box C/D small snoRNP, splicing being required for snoRNP assembly. May act by helping the folding of the snoRNA sequence. Binds to intron of pre-mRNAs in a sequence-independent manner, contacting the region between snoRNA and the branchpoint of introns (40 nucleotides upstream of the branchpoint) during the late stages of splicing. Has ATP-dependent RNA helicase activity and can unwind double-stranded RNA molecules with a 3' overhang (in vitro).</text>
</comment>
<name>A0A8B9TZB5_9AVES</name>
<evidence type="ECO:0000313" key="26">
    <source>
        <dbReference type="Ensembl" id="ENSAZOP00000001319.1"/>
    </source>
</evidence>
<protein>
    <recommendedName>
        <fullName evidence="17">RNA helicase aquarius</fullName>
        <ecNumber evidence="2">3.6.4.13</ecNumber>
    </recommendedName>
    <alternativeName>
        <fullName evidence="18">Intron-binding protein of 160 kDa</fullName>
    </alternativeName>
</protein>
<keyword evidence="7" id="KW-0347">Helicase</keyword>
<dbReference type="GO" id="GO:0003724">
    <property type="term" value="F:RNA helicase activity"/>
    <property type="evidence" value="ECO:0007669"/>
    <property type="project" value="UniProtKB-EC"/>
</dbReference>
<dbReference type="Gene3D" id="3.40.50.300">
    <property type="entry name" value="P-loop containing nucleotide triphosphate hydrolases"/>
    <property type="match status" value="2"/>
</dbReference>
<comment type="subunit">
    <text evidence="16">Identified in the spliceosome C complex. Component of the XAB2 complex, a multimeric protein complex composed of XAB2, PRPF19, AQR, ZNF830, ISY1, and PPIE. Identified in a pentameric intron-binding (IB) complex composed of AQR, XAB2, ISY1, ZNF830 and PPIE that is incorporated into the spliceosome as a preassembled complex. The IB complex does not contain PRPF19. Within the spliceosome, interacts with SNRPA1, SF3B1, SF3B3, SF3A1 and SF3A2.</text>
</comment>
<reference evidence="26" key="2">
    <citation type="submission" date="2025-09" db="UniProtKB">
        <authorList>
            <consortium name="Ensembl"/>
        </authorList>
    </citation>
    <scope>IDENTIFICATION</scope>
</reference>
<dbReference type="CDD" id="cd18808">
    <property type="entry name" value="SF1_C_Upf1"/>
    <property type="match status" value="1"/>
</dbReference>
<keyword evidence="10" id="KW-0007">Acetylation</keyword>
<feature type="compositionally biased region" description="Acidic residues" evidence="20">
    <location>
        <begin position="1414"/>
        <end position="1426"/>
    </location>
</feature>
<dbReference type="GO" id="GO:0003729">
    <property type="term" value="F:mRNA binding"/>
    <property type="evidence" value="ECO:0007669"/>
    <property type="project" value="TreeGrafter"/>
</dbReference>
<feature type="region of interest" description="Disordered" evidence="20">
    <location>
        <begin position="756"/>
        <end position="777"/>
    </location>
</feature>
<dbReference type="InterPro" id="IPR045055">
    <property type="entry name" value="DNA2/NAM7-like"/>
</dbReference>
<dbReference type="InterPro" id="IPR048967">
    <property type="entry name" value="Aquarius_insert"/>
</dbReference>
<dbReference type="InterPro" id="IPR041677">
    <property type="entry name" value="DNA2/NAM7_AAA_11"/>
</dbReference>
<dbReference type="GO" id="GO:0005654">
    <property type="term" value="C:nucleoplasm"/>
    <property type="evidence" value="ECO:0007669"/>
    <property type="project" value="UniProtKB-SubCell"/>
</dbReference>
<sequence length="1426" mass="165438">MAAPTASAAPKKIVAPTVSQINAEFVTQLANKYWAPHVKKKLCFDSKVIEDVYTKEIVKSKFAIRKIMLLEFSQYLENYLWMNYSPEVSSKAYLMSICCMVNEKFRENVPAWETFKKKPEHFPFFFKCILEASLVENDSEFSLHEQTVLLLFLDHCFNSLEVDLIRSQVQQLISLPMWMALQPKRLEQELKKTPKLRKFWNLIKKNDEKMNEEARTQAYRERRFLSQLIQKFISVLKSIPISGPISMDKVHYCERFIELMIDLEALLPTRRWFNTVLDDSHLVVHCYLSSLAKREKEGHLFCQLLDMLKFYTGFEINDQTGNALTENEMTTIHYDRITSLQRTAFAHFPELYDFALSNVAAVDTRDSLVKLFGPLSSNTLHQVASYLCLLPPLPEGNDTSYEKDFLLELLVSRHERRISQIQQLNQMPLYPTEKIIWDENIVPTEYYSGEGCLALPKLNLQFLTLHDYLLRNFNLFRLESTYEIRQDIEDSVSRMKPWLSEYGGVVFGGWARMAQPIVSFTVVEVAKPNIGENWPMRVRADVTINLNVRDSIKDEWEGLRKHDVCFLVTVRPTQPYGTKFDRRRPFVEQTGLVYVRGCEIQGMLDEKGRVIEEGPEPKPRLKGDCRTYRVFLDPNQYQQDMTNTIQNGAEDVYETFNIIMRRKPKENNFKAVLETIRNLMNTDCVVPDWLHDIILGYGDPSSAHYSKMPNQIASLDFNDTFLSIDHLKASFPGYNIKVTVDNPDLQVPPFRITFPIQGGKGKKRKEDDGNEEKTEETKTLIVEPHVIPNRGPYPYNQPKRNTIQFTHTQIEAIRAGMQPGLTMALNQLFEKIMALDIDERHLLRLGHGEEELETEKDFSRYGRVNYVLARRLELLREVGRLQESLGVPGDVSYTCETAGHFFLYQVMSRWEEYISKVKVKGGKLPNVTDVSSFFPFHQYFANAPQPIFKGKSYEEDMEIAEGCFRHIKKIFTQLEEFRAFELLRSGLDRSKYLLVKEAKIIAMTCTHAALKRHDLVELGFKYDNILMEESAQILEIETFIPLLLQNPQDGFSRLKRWIMIGDHHQLPPVIKNMAFQKYSNMEQSLFTRFVRVGVPTVDLDAQGRARASLCNLYNWRYKNLGNLPHVQLMPEFRTANAGFLYDFQLINVEDFNGVGESEPNPYFYQNLGEAEYVVALFMYMCLLGYPADKISILTTYNGQKHLIRDVINQRCGNNPLIGRPNKVTTVDRFQGQQNDYILLSLVRTKAVGHLRDVRRLVVAMSRARLGLYIFARVSLFQNCFELTPAFSQLTARPLHLHIIPTECFPAARQNGERPSHQIHVIKNMPQMANFVYNMYMHMIQSTRHYQQRLLPPPAMTEEAEVTPTQETEEEVEVQGMQEDAKEENKVEEIKEEELKVAEVAEHRTMPEHPGRDSDSEDSEPEEETEK</sequence>
<keyword evidence="11 19" id="KW-0508">mRNA splicing</keyword>
<organism evidence="26 27">
    <name type="scientific">Anas zonorhyncha</name>
    <name type="common">Eastern spot-billed duck</name>
    <dbReference type="NCBI Taxonomy" id="75864"/>
    <lineage>
        <taxon>Eukaryota</taxon>
        <taxon>Metazoa</taxon>
        <taxon>Chordata</taxon>
        <taxon>Craniata</taxon>
        <taxon>Vertebrata</taxon>
        <taxon>Euteleostomi</taxon>
        <taxon>Archelosauria</taxon>
        <taxon>Archosauria</taxon>
        <taxon>Dinosauria</taxon>
        <taxon>Saurischia</taxon>
        <taxon>Theropoda</taxon>
        <taxon>Coelurosauria</taxon>
        <taxon>Aves</taxon>
        <taxon>Neognathae</taxon>
        <taxon>Galloanserae</taxon>
        <taxon>Anseriformes</taxon>
        <taxon>Anatidae</taxon>
        <taxon>Anatinae</taxon>
        <taxon>Anas</taxon>
    </lineage>
</organism>
<evidence type="ECO:0000256" key="8">
    <source>
        <dbReference type="ARBA" id="ARBA00022840"/>
    </source>
</evidence>
<feature type="domain" description="DNA2/NAM7 helicase-like C-terminal" evidence="22">
    <location>
        <begin position="1081"/>
        <end position="1271"/>
    </location>
</feature>
<comment type="similarity">
    <text evidence="15 19">Belongs to the CWF11 family.</text>
</comment>
<accession>A0A8B9TZB5</accession>
<keyword evidence="8" id="KW-0067">ATP-binding</keyword>
<dbReference type="GO" id="GO:0071013">
    <property type="term" value="C:catalytic step 2 spliceosome"/>
    <property type="evidence" value="ECO:0007669"/>
    <property type="project" value="TreeGrafter"/>
</dbReference>
<evidence type="ECO:0000259" key="22">
    <source>
        <dbReference type="Pfam" id="PF13087"/>
    </source>
</evidence>
<reference evidence="26" key="1">
    <citation type="submission" date="2025-08" db="UniProtKB">
        <authorList>
            <consortium name="Ensembl"/>
        </authorList>
    </citation>
    <scope>IDENTIFICATION</scope>
</reference>
<keyword evidence="4" id="KW-0747">Spliceosome</keyword>
<keyword evidence="6" id="KW-0378">Hydrolase</keyword>
<evidence type="ECO:0000256" key="7">
    <source>
        <dbReference type="ARBA" id="ARBA00022806"/>
    </source>
</evidence>
<dbReference type="PANTHER" id="PTHR10887">
    <property type="entry name" value="DNA2/NAM7 HELICASE FAMILY"/>
    <property type="match status" value="1"/>
</dbReference>
<dbReference type="InterPro" id="IPR026300">
    <property type="entry name" value="CWF11_fam"/>
</dbReference>
<feature type="domain" description="RNA helicase aquarius N-terminal" evidence="23">
    <location>
        <begin position="27"/>
        <end position="417"/>
    </location>
</feature>
<dbReference type="InterPro" id="IPR041679">
    <property type="entry name" value="DNA2/NAM7-like_C"/>
</dbReference>
<dbReference type="Pfam" id="PF16399">
    <property type="entry name" value="Aquarius_N_1st"/>
    <property type="match status" value="1"/>
</dbReference>
<evidence type="ECO:0000256" key="15">
    <source>
        <dbReference type="ARBA" id="ARBA00061244"/>
    </source>
</evidence>
<keyword evidence="3 19" id="KW-0507">mRNA processing</keyword>
<dbReference type="GO" id="GO:0005524">
    <property type="term" value="F:ATP binding"/>
    <property type="evidence" value="ECO:0007669"/>
    <property type="project" value="UniProtKB-KW"/>
</dbReference>
<dbReference type="PIRSF" id="PIRSF038901">
    <property type="entry name" value="AQR_cwf11"/>
    <property type="match status" value="1"/>
</dbReference>
<dbReference type="InterPro" id="IPR032174">
    <property type="entry name" value="Aquarius_N"/>
</dbReference>
<evidence type="ECO:0000259" key="25">
    <source>
        <dbReference type="Pfam" id="PF21144"/>
    </source>
</evidence>
<evidence type="ECO:0000256" key="5">
    <source>
        <dbReference type="ARBA" id="ARBA00022741"/>
    </source>
</evidence>
<evidence type="ECO:0000256" key="1">
    <source>
        <dbReference type="ARBA" id="ARBA00004642"/>
    </source>
</evidence>
<evidence type="ECO:0000256" key="9">
    <source>
        <dbReference type="ARBA" id="ARBA00022884"/>
    </source>
</evidence>
<evidence type="ECO:0000256" key="3">
    <source>
        <dbReference type="ARBA" id="ARBA00022664"/>
    </source>
</evidence>
<evidence type="ECO:0000256" key="17">
    <source>
        <dbReference type="ARBA" id="ARBA00069875"/>
    </source>
</evidence>
<feature type="region of interest" description="Disordered" evidence="20">
    <location>
        <begin position="1354"/>
        <end position="1426"/>
    </location>
</feature>
<dbReference type="SUPFAM" id="SSF52540">
    <property type="entry name" value="P-loop containing nucleoside triphosphate hydrolases"/>
    <property type="match status" value="1"/>
</dbReference>
<dbReference type="FunFam" id="3.40.50.300:FF:000396">
    <property type="entry name" value="RNA helicase aquarius"/>
    <property type="match status" value="1"/>
</dbReference>
<keyword evidence="27" id="KW-1185">Reference proteome</keyword>
<evidence type="ECO:0000256" key="12">
    <source>
        <dbReference type="ARBA" id="ARBA00023242"/>
    </source>
</evidence>
<evidence type="ECO:0000256" key="19">
    <source>
        <dbReference type="PIRNR" id="PIRNR038901"/>
    </source>
</evidence>
<evidence type="ECO:0000256" key="10">
    <source>
        <dbReference type="ARBA" id="ARBA00022990"/>
    </source>
</evidence>
<dbReference type="FunFam" id="3.40.50.300:FF:003210">
    <property type="entry name" value="RNA helicase aquarius"/>
    <property type="match status" value="1"/>
</dbReference>
<dbReference type="Pfam" id="PF21143">
    <property type="entry name" value="Aquarius_N_2nd"/>
    <property type="match status" value="1"/>
</dbReference>
<evidence type="ECO:0000256" key="11">
    <source>
        <dbReference type="ARBA" id="ARBA00023187"/>
    </source>
</evidence>
<evidence type="ECO:0000259" key="24">
    <source>
        <dbReference type="Pfam" id="PF21143"/>
    </source>
</evidence>
<dbReference type="Pfam" id="PF21144">
    <property type="entry name" value="Aquarius_N_3rd"/>
    <property type="match status" value="1"/>
</dbReference>
<dbReference type="GO" id="GO:0016787">
    <property type="term" value="F:hydrolase activity"/>
    <property type="evidence" value="ECO:0007669"/>
    <property type="project" value="UniProtKB-KW"/>
</dbReference>
<evidence type="ECO:0000256" key="18">
    <source>
        <dbReference type="ARBA" id="ARBA00083796"/>
    </source>
</evidence>
<dbReference type="Proteomes" id="UP000694549">
    <property type="component" value="Unplaced"/>
</dbReference>
<evidence type="ECO:0000256" key="20">
    <source>
        <dbReference type="SAM" id="MobiDB-lite"/>
    </source>
</evidence>
<comment type="subcellular location">
    <subcellularLocation>
        <location evidence="1">Nucleus</location>
        <location evidence="1">Nucleoplasm</location>
    </subcellularLocation>
</comment>
<dbReference type="InterPro" id="IPR047187">
    <property type="entry name" value="SF1_C_Upf1"/>
</dbReference>
<evidence type="ECO:0000256" key="2">
    <source>
        <dbReference type="ARBA" id="ARBA00012552"/>
    </source>
</evidence>
<dbReference type="InterPro" id="IPR027417">
    <property type="entry name" value="P-loop_NTPase"/>
</dbReference>
<keyword evidence="5" id="KW-0547">Nucleotide-binding</keyword>
<dbReference type="Pfam" id="PF13086">
    <property type="entry name" value="AAA_11"/>
    <property type="match status" value="1"/>
</dbReference>
<evidence type="ECO:0000256" key="4">
    <source>
        <dbReference type="ARBA" id="ARBA00022728"/>
    </source>
</evidence>
<dbReference type="CDD" id="cd17935">
    <property type="entry name" value="EEXXQc_AQR"/>
    <property type="match status" value="1"/>
</dbReference>
<keyword evidence="9" id="KW-0694">RNA-binding</keyword>
<feature type="compositionally biased region" description="Basic and acidic residues" evidence="20">
    <location>
        <begin position="1378"/>
        <end position="1413"/>
    </location>
</feature>
<proteinExistence type="inferred from homology"/>
<evidence type="ECO:0000259" key="21">
    <source>
        <dbReference type="Pfam" id="PF13086"/>
    </source>
</evidence>
<dbReference type="Pfam" id="PF13087">
    <property type="entry name" value="AAA_12"/>
    <property type="match status" value="1"/>
</dbReference>
<evidence type="ECO:0000256" key="16">
    <source>
        <dbReference type="ARBA" id="ARBA00063921"/>
    </source>
</evidence>
<evidence type="ECO:0000256" key="13">
    <source>
        <dbReference type="ARBA" id="ARBA00047984"/>
    </source>
</evidence>
<evidence type="ECO:0000259" key="23">
    <source>
        <dbReference type="Pfam" id="PF16399"/>
    </source>
</evidence>
<evidence type="ECO:0000256" key="6">
    <source>
        <dbReference type="ARBA" id="ARBA00022801"/>
    </source>
</evidence>
<keyword evidence="12 19" id="KW-0539">Nucleus</keyword>
<feature type="compositionally biased region" description="Basic and acidic residues" evidence="20">
    <location>
        <begin position="764"/>
        <end position="777"/>
    </location>
</feature>
<feature type="domain" description="DNA2/NAM7 helicase helicase" evidence="21">
    <location>
        <begin position="991"/>
        <end position="1072"/>
    </location>
</feature>
<dbReference type="PANTHER" id="PTHR10887:SF5">
    <property type="entry name" value="RNA HELICASE AQUARIUS"/>
    <property type="match status" value="1"/>
</dbReference>
<evidence type="ECO:0000256" key="14">
    <source>
        <dbReference type="ARBA" id="ARBA00057313"/>
    </source>
</evidence>
<dbReference type="Ensembl" id="ENSAZOT00000001418.1">
    <property type="protein sequence ID" value="ENSAZOP00000001319.1"/>
    <property type="gene ID" value="ENSAZOG00000000833.1"/>
</dbReference>
<feature type="domain" description="RNA helicase aquarius insertion" evidence="25">
    <location>
        <begin position="710"/>
        <end position="797"/>
    </location>
</feature>
<comment type="catalytic activity">
    <reaction evidence="13">
        <text>ATP + H2O = ADP + phosphate + H(+)</text>
        <dbReference type="Rhea" id="RHEA:13065"/>
        <dbReference type="ChEBI" id="CHEBI:15377"/>
        <dbReference type="ChEBI" id="CHEBI:15378"/>
        <dbReference type="ChEBI" id="CHEBI:30616"/>
        <dbReference type="ChEBI" id="CHEBI:43474"/>
        <dbReference type="ChEBI" id="CHEBI:456216"/>
        <dbReference type="EC" id="3.6.4.13"/>
    </reaction>
</comment>